<dbReference type="InterPro" id="IPR035969">
    <property type="entry name" value="Rab-GAP_TBC_sf"/>
</dbReference>
<protein>
    <submittedName>
        <fullName evidence="2">Rab-GTPase-TBC domain-containing protein</fullName>
    </submittedName>
</protein>
<keyword evidence="3" id="KW-1185">Reference proteome</keyword>
<proteinExistence type="predicted"/>
<dbReference type="Pfam" id="PF00566">
    <property type="entry name" value="RabGAP-TBC"/>
    <property type="match status" value="1"/>
</dbReference>
<dbReference type="GO" id="GO:0005794">
    <property type="term" value="C:Golgi apparatus"/>
    <property type="evidence" value="ECO:0007669"/>
    <property type="project" value="TreeGrafter"/>
</dbReference>
<dbReference type="OrthoDB" id="26371at2759"/>
<dbReference type="Proteomes" id="UP000673691">
    <property type="component" value="Unassembled WGS sequence"/>
</dbReference>
<dbReference type="SUPFAM" id="SSF47923">
    <property type="entry name" value="Ypt/Rab-GAP domain of gyp1p"/>
    <property type="match status" value="2"/>
</dbReference>
<gene>
    <name evidence="2" type="ORF">BJ554DRAFT_3883</name>
</gene>
<dbReference type="SMART" id="SM00164">
    <property type="entry name" value="TBC"/>
    <property type="match status" value="1"/>
</dbReference>
<dbReference type="PANTHER" id="PTHR22957:SF26">
    <property type="entry name" value="LD44506P"/>
    <property type="match status" value="1"/>
</dbReference>
<feature type="domain" description="Rab-GAP TBC" evidence="1">
    <location>
        <begin position="42"/>
        <end position="314"/>
    </location>
</feature>
<organism evidence="2 3">
    <name type="scientific">Olpidium bornovanus</name>
    <dbReference type="NCBI Taxonomy" id="278681"/>
    <lineage>
        <taxon>Eukaryota</taxon>
        <taxon>Fungi</taxon>
        <taxon>Fungi incertae sedis</taxon>
        <taxon>Olpidiomycota</taxon>
        <taxon>Olpidiomycotina</taxon>
        <taxon>Olpidiomycetes</taxon>
        <taxon>Olpidiales</taxon>
        <taxon>Olpidiaceae</taxon>
        <taxon>Olpidium</taxon>
    </lineage>
</organism>
<dbReference type="Gene3D" id="1.10.472.80">
    <property type="entry name" value="Ypt/Rab-GAP domain of gyp1p, domain 3"/>
    <property type="match status" value="1"/>
</dbReference>
<dbReference type="PROSITE" id="PS50086">
    <property type="entry name" value="TBC_RABGAP"/>
    <property type="match status" value="1"/>
</dbReference>
<evidence type="ECO:0000259" key="1">
    <source>
        <dbReference type="PROSITE" id="PS50086"/>
    </source>
</evidence>
<name>A0A8H7ZN51_9FUNG</name>
<evidence type="ECO:0000313" key="2">
    <source>
        <dbReference type="EMBL" id="KAG5456389.1"/>
    </source>
</evidence>
<dbReference type="GO" id="GO:0005096">
    <property type="term" value="F:GTPase activator activity"/>
    <property type="evidence" value="ECO:0007669"/>
    <property type="project" value="TreeGrafter"/>
</dbReference>
<accession>A0A8H7ZN51</accession>
<dbReference type="InterPro" id="IPR000195">
    <property type="entry name" value="Rab-GAP-TBC_dom"/>
</dbReference>
<dbReference type="PANTHER" id="PTHR22957">
    <property type="entry name" value="TBC1 DOMAIN FAMILY MEMBER GTPASE-ACTIVATING PROTEIN"/>
    <property type="match status" value="1"/>
</dbReference>
<dbReference type="EMBL" id="JAEFCI010011822">
    <property type="protein sequence ID" value="KAG5456389.1"/>
    <property type="molecule type" value="Genomic_DNA"/>
</dbReference>
<comment type="caution">
    <text evidence="2">The sequence shown here is derived from an EMBL/GenBank/DDBJ whole genome shotgun (WGS) entry which is preliminary data.</text>
</comment>
<reference evidence="2 3" key="1">
    <citation type="journal article" name="Sci. Rep.">
        <title>Genome-scale phylogenetic analyses confirm Olpidium as the closest living zoosporic fungus to the non-flagellated, terrestrial fungi.</title>
        <authorList>
            <person name="Chang Y."/>
            <person name="Rochon D."/>
            <person name="Sekimoto S."/>
            <person name="Wang Y."/>
            <person name="Chovatia M."/>
            <person name="Sandor L."/>
            <person name="Salamov A."/>
            <person name="Grigoriev I.V."/>
            <person name="Stajich J.E."/>
            <person name="Spatafora J.W."/>
        </authorList>
    </citation>
    <scope>NUCLEOTIDE SEQUENCE [LARGE SCALE GENOMIC DNA]</scope>
    <source>
        <strain evidence="2">S191</strain>
    </source>
</reference>
<dbReference type="AlphaFoldDB" id="A0A8H7ZN51"/>
<evidence type="ECO:0000313" key="3">
    <source>
        <dbReference type="Proteomes" id="UP000673691"/>
    </source>
</evidence>
<sequence>MAPVCEGPRQKIPLKLTRRRCARGSEQRRSPAAALRKLGWGGIPDEFRPMTWQLLLGYLPCNADRRLQTLARKRKEYEESVNQNYAKGQAGLDQALWHQIHIDVPRTNPDLWGSPPEARSAQLQTCRFRWRAFLEMTSSVWKGCCTAGQYGIRLQATFKASMICARRSFKYFYLHTLVRVVESRTASMTDLRDCGTVEIAVSSFFFFWPLRFFLPWVRQPPARLPKSTLTTVEADTFWCLTKLLDSIQDNYTFSQPGIQRQVAKLKELVARIDAPLSAHLQAQEVEFIQFAFRWMNCLLMRELSLKLTIRMPPS</sequence>